<dbReference type="Proteomes" id="UP000011205">
    <property type="component" value="Unassembled WGS sequence"/>
</dbReference>
<evidence type="ECO:0000313" key="1">
    <source>
        <dbReference type="EMBL" id="ELS50975.1"/>
    </source>
</evidence>
<comment type="caution">
    <text evidence="1">The sequence shown here is derived from an EMBL/GenBank/DDBJ whole genome shotgun (WGS) entry which is preliminary data.</text>
</comment>
<accession>L8P3B0</accession>
<protein>
    <submittedName>
        <fullName evidence="1">Uncharacterized protein</fullName>
    </submittedName>
</protein>
<name>L8P3B0_STRVR</name>
<dbReference type="EMBL" id="AMLP01000255">
    <property type="protein sequence ID" value="ELS50975.1"/>
    <property type="molecule type" value="Genomic_DNA"/>
</dbReference>
<dbReference type="AlphaFoldDB" id="L8P3B0"/>
<gene>
    <name evidence="1" type="ORF">STVIR_8045</name>
</gene>
<proteinExistence type="predicted"/>
<evidence type="ECO:0000313" key="2">
    <source>
        <dbReference type="Proteomes" id="UP000011205"/>
    </source>
</evidence>
<reference evidence="1 2" key="1">
    <citation type="journal article" date="2013" name="Genome Announc.">
        <title>Draft Genome Sequence of Streptomyces viridochromogenes Strain Tu57, Producer of Avilamycin.</title>
        <authorList>
            <person name="Gruning B.A."/>
            <person name="Erxleben A."/>
            <person name="Hahnlein A."/>
            <person name="Gunther S."/>
        </authorList>
    </citation>
    <scope>NUCLEOTIDE SEQUENCE [LARGE SCALE GENOMIC DNA]</scope>
    <source>
        <strain evidence="1 2">Tue57</strain>
    </source>
</reference>
<sequence>MASFGIVPSIPGFEVGFVHAEFFFGERVAGPFRAAS</sequence>
<organism evidence="1 2">
    <name type="scientific">Streptomyces viridochromogenes Tue57</name>
    <dbReference type="NCBI Taxonomy" id="1160705"/>
    <lineage>
        <taxon>Bacteria</taxon>
        <taxon>Bacillati</taxon>
        <taxon>Actinomycetota</taxon>
        <taxon>Actinomycetes</taxon>
        <taxon>Kitasatosporales</taxon>
        <taxon>Streptomycetaceae</taxon>
        <taxon>Streptomyces</taxon>
    </lineage>
</organism>